<comment type="caution">
    <text evidence="5">The sequence shown here is derived from an EMBL/GenBank/DDBJ whole genome shotgun (WGS) entry which is preliminary data.</text>
</comment>
<proteinExistence type="predicted"/>
<dbReference type="Pfam" id="PF01381">
    <property type="entry name" value="HTH_3"/>
    <property type="match status" value="1"/>
</dbReference>
<dbReference type="RefSeq" id="WP_058023685.1">
    <property type="nucleotide sequence ID" value="NZ_LNDJ01000013.1"/>
</dbReference>
<dbReference type="GO" id="GO:0003677">
    <property type="term" value="F:DNA binding"/>
    <property type="evidence" value="ECO:0007669"/>
    <property type="project" value="UniProtKB-KW"/>
</dbReference>
<evidence type="ECO:0000259" key="4">
    <source>
        <dbReference type="PROSITE" id="PS50943"/>
    </source>
</evidence>
<dbReference type="STRING" id="554343.AS194_03930"/>
<sequence length="248" mass="27844">METGLEKLDTLAKRVKFVRQEKKLTQAQLGELIGADPSVIGNLERRNGKSSSYTEALAKALGVNLSWLMSGSGNKYNDKIQEIEDAQVEQPEYVVIGGKTDYKLVNVPYRDLKASCGGGYVNLEHPEQKGMIAFTVEFLRENDLPIDGKGLLLMHACGDSMGYTIPHGTLMLVNTNESEYDNFISNKIYVFNADGESICKRAFKNLDGTVTLVSDNTDKSRYPDQIIDKDKFYEFKLEARVRHTFTKH</sequence>
<keyword evidence="1" id="KW-0805">Transcription regulation</keyword>
<dbReference type="InterPro" id="IPR001387">
    <property type="entry name" value="Cro/C1-type_HTH"/>
</dbReference>
<protein>
    <recommendedName>
        <fullName evidence="4">HTH cro/C1-type domain-containing protein</fullName>
    </recommendedName>
</protein>
<dbReference type="PROSITE" id="PS50943">
    <property type="entry name" value="HTH_CROC1"/>
    <property type="match status" value="1"/>
</dbReference>
<evidence type="ECO:0000313" key="5">
    <source>
        <dbReference type="EMBL" id="KRU23526.1"/>
    </source>
</evidence>
<dbReference type="AlphaFoldDB" id="A0A0T6DV02"/>
<gene>
    <name evidence="5" type="ORF">AS194_03930</name>
</gene>
<dbReference type="CDD" id="cd00093">
    <property type="entry name" value="HTH_XRE"/>
    <property type="match status" value="1"/>
</dbReference>
<keyword evidence="3" id="KW-0804">Transcription</keyword>
<organism evidence="5 6">
    <name type="scientific">Psychrobacter piscatorii</name>
    <dbReference type="NCBI Taxonomy" id="554343"/>
    <lineage>
        <taxon>Bacteria</taxon>
        <taxon>Pseudomonadati</taxon>
        <taxon>Pseudomonadota</taxon>
        <taxon>Gammaproteobacteria</taxon>
        <taxon>Moraxellales</taxon>
        <taxon>Moraxellaceae</taxon>
        <taxon>Psychrobacter</taxon>
    </lineage>
</organism>
<dbReference type="InterPro" id="IPR015927">
    <property type="entry name" value="Peptidase_S24_S26A/B/C"/>
</dbReference>
<dbReference type="Gene3D" id="1.10.260.40">
    <property type="entry name" value="lambda repressor-like DNA-binding domains"/>
    <property type="match status" value="1"/>
</dbReference>
<dbReference type="Proteomes" id="UP000051202">
    <property type="component" value="Unassembled WGS sequence"/>
</dbReference>
<dbReference type="EMBL" id="LNDJ01000013">
    <property type="protein sequence ID" value="KRU23526.1"/>
    <property type="molecule type" value="Genomic_DNA"/>
</dbReference>
<dbReference type="PANTHER" id="PTHR40661:SF3">
    <property type="entry name" value="FELS-1 PROPHAGE TRANSCRIPTIONAL REGULATOR"/>
    <property type="match status" value="1"/>
</dbReference>
<accession>A0A0T6DV02</accession>
<dbReference type="InterPro" id="IPR010982">
    <property type="entry name" value="Lambda_DNA-bd_dom_sf"/>
</dbReference>
<evidence type="ECO:0000256" key="3">
    <source>
        <dbReference type="ARBA" id="ARBA00023163"/>
    </source>
</evidence>
<dbReference type="InterPro" id="IPR039418">
    <property type="entry name" value="LexA-like"/>
</dbReference>
<evidence type="ECO:0000313" key="6">
    <source>
        <dbReference type="Proteomes" id="UP000051202"/>
    </source>
</evidence>
<dbReference type="SUPFAM" id="SSF47413">
    <property type="entry name" value="lambda repressor-like DNA-binding domains"/>
    <property type="match status" value="1"/>
</dbReference>
<dbReference type="Pfam" id="PF00717">
    <property type="entry name" value="Peptidase_S24"/>
    <property type="match status" value="1"/>
</dbReference>
<dbReference type="InterPro" id="IPR036286">
    <property type="entry name" value="LexA/Signal_pep-like_sf"/>
</dbReference>
<dbReference type="SUPFAM" id="SSF51306">
    <property type="entry name" value="LexA/Signal peptidase"/>
    <property type="match status" value="1"/>
</dbReference>
<keyword evidence="2" id="KW-0238">DNA-binding</keyword>
<dbReference type="PANTHER" id="PTHR40661">
    <property type="match status" value="1"/>
</dbReference>
<keyword evidence="6" id="KW-1185">Reference proteome</keyword>
<dbReference type="SMART" id="SM00530">
    <property type="entry name" value="HTH_XRE"/>
    <property type="match status" value="1"/>
</dbReference>
<evidence type="ECO:0000256" key="2">
    <source>
        <dbReference type="ARBA" id="ARBA00023125"/>
    </source>
</evidence>
<name>A0A0T6DV02_9GAMM</name>
<feature type="domain" description="HTH cro/C1-type" evidence="4">
    <location>
        <begin position="15"/>
        <end position="68"/>
    </location>
</feature>
<evidence type="ECO:0000256" key="1">
    <source>
        <dbReference type="ARBA" id="ARBA00023015"/>
    </source>
</evidence>
<reference evidence="5 6" key="1">
    <citation type="submission" date="2015-11" db="EMBL/GenBank/DDBJ databases">
        <title>Permanent draft genome of Psychrobacter piscatorii LQ58.</title>
        <authorList>
            <person name="Zhou M."/>
            <person name="Dong B."/>
            <person name="Liu Q."/>
        </authorList>
    </citation>
    <scope>NUCLEOTIDE SEQUENCE [LARGE SCALE GENOMIC DNA]</scope>
    <source>
        <strain evidence="5 6">LQ58</strain>
    </source>
</reference>
<dbReference type="Gene3D" id="2.10.109.10">
    <property type="entry name" value="Umud Fragment, subunit A"/>
    <property type="match status" value="1"/>
</dbReference>
<dbReference type="CDD" id="cd06529">
    <property type="entry name" value="S24_LexA-like"/>
    <property type="match status" value="1"/>
</dbReference>